<evidence type="ECO:0000313" key="2">
    <source>
        <dbReference type="Proteomes" id="UP000007266"/>
    </source>
</evidence>
<sequence length="92" mass="10689">MGINRVDPLQKKKKQQRLLFPKMTDCRREDGIIFPLKRKSWLYLSVPIKFYNLIKVYVDYGTLIEANDANGVLLVRSEDKSNLKSSKNADLT</sequence>
<reference evidence="1 2" key="1">
    <citation type="journal article" date="2008" name="Nature">
        <title>The genome of the model beetle and pest Tribolium castaneum.</title>
        <authorList>
            <consortium name="Tribolium Genome Sequencing Consortium"/>
            <person name="Richards S."/>
            <person name="Gibbs R.A."/>
            <person name="Weinstock G.M."/>
            <person name="Brown S.J."/>
            <person name="Denell R."/>
            <person name="Beeman R.W."/>
            <person name="Gibbs R."/>
            <person name="Beeman R.W."/>
            <person name="Brown S.J."/>
            <person name="Bucher G."/>
            <person name="Friedrich M."/>
            <person name="Grimmelikhuijzen C.J."/>
            <person name="Klingler M."/>
            <person name="Lorenzen M."/>
            <person name="Richards S."/>
            <person name="Roth S."/>
            <person name="Schroder R."/>
            <person name="Tautz D."/>
            <person name="Zdobnov E.M."/>
            <person name="Muzny D."/>
            <person name="Gibbs R.A."/>
            <person name="Weinstock G.M."/>
            <person name="Attaway T."/>
            <person name="Bell S."/>
            <person name="Buhay C.J."/>
            <person name="Chandrabose M.N."/>
            <person name="Chavez D."/>
            <person name="Clerk-Blankenburg K.P."/>
            <person name="Cree A."/>
            <person name="Dao M."/>
            <person name="Davis C."/>
            <person name="Chacko J."/>
            <person name="Dinh H."/>
            <person name="Dugan-Rocha S."/>
            <person name="Fowler G."/>
            <person name="Garner T.T."/>
            <person name="Garnes J."/>
            <person name="Gnirke A."/>
            <person name="Hawes A."/>
            <person name="Hernandez J."/>
            <person name="Hines S."/>
            <person name="Holder M."/>
            <person name="Hume J."/>
            <person name="Jhangiani S.N."/>
            <person name="Joshi V."/>
            <person name="Khan Z.M."/>
            <person name="Jackson L."/>
            <person name="Kovar C."/>
            <person name="Kowis A."/>
            <person name="Lee S."/>
            <person name="Lewis L.R."/>
            <person name="Margolis J."/>
            <person name="Morgan M."/>
            <person name="Nazareth L.V."/>
            <person name="Nguyen N."/>
            <person name="Okwuonu G."/>
            <person name="Parker D."/>
            <person name="Richards S."/>
            <person name="Ruiz S.J."/>
            <person name="Santibanez J."/>
            <person name="Savard J."/>
            <person name="Scherer S.E."/>
            <person name="Schneider B."/>
            <person name="Sodergren E."/>
            <person name="Tautz D."/>
            <person name="Vattahil S."/>
            <person name="Villasana D."/>
            <person name="White C.S."/>
            <person name="Wright R."/>
            <person name="Park Y."/>
            <person name="Beeman R.W."/>
            <person name="Lord J."/>
            <person name="Oppert B."/>
            <person name="Lorenzen M."/>
            <person name="Brown S."/>
            <person name="Wang L."/>
            <person name="Savard J."/>
            <person name="Tautz D."/>
            <person name="Richards S."/>
            <person name="Weinstock G."/>
            <person name="Gibbs R.A."/>
            <person name="Liu Y."/>
            <person name="Worley K."/>
            <person name="Weinstock G."/>
            <person name="Elsik C.G."/>
            <person name="Reese J.T."/>
            <person name="Elhaik E."/>
            <person name="Landan G."/>
            <person name="Graur D."/>
            <person name="Arensburger P."/>
            <person name="Atkinson P."/>
            <person name="Beeman R.W."/>
            <person name="Beidler J."/>
            <person name="Brown S.J."/>
            <person name="Demuth J.P."/>
            <person name="Drury D.W."/>
            <person name="Du Y.Z."/>
            <person name="Fujiwara H."/>
            <person name="Lorenzen M."/>
            <person name="Maselli V."/>
            <person name="Osanai M."/>
            <person name="Park Y."/>
            <person name="Robertson H.M."/>
            <person name="Tu Z."/>
            <person name="Wang J.J."/>
            <person name="Wang S."/>
            <person name="Richards S."/>
            <person name="Song H."/>
            <person name="Zhang L."/>
            <person name="Sodergren E."/>
            <person name="Werner D."/>
            <person name="Stanke M."/>
            <person name="Morgenstern B."/>
            <person name="Solovyev V."/>
            <person name="Kosarev P."/>
            <person name="Brown G."/>
            <person name="Chen H.C."/>
            <person name="Ermolaeva O."/>
            <person name="Hlavina W."/>
            <person name="Kapustin Y."/>
            <person name="Kiryutin B."/>
            <person name="Kitts P."/>
            <person name="Maglott D."/>
            <person name="Pruitt K."/>
            <person name="Sapojnikov V."/>
            <person name="Souvorov A."/>
            <person name="Mackey A.J."/>
            <person name="Waterhouse R.M."/>
            <person name="Wyder S."/>
            <person name="Zdobnov E.M."/>
            <person name="Zdobnov E.M."/>
            <person name="Wyder S."/>
            <person name="Kriventseva E.V."/>
            <person name="Kadowaki T."/>
            <person name="Bork P."/>
            <person name="Aranda M."/>
            <person name="Bao R."/>
            <person name="Beermann A."/>
            <person name="Berns N."/>
            <person name="Bolognesi R."/>
            <person name="Bonneton F."/>
            <person name="Bopp D."/>
            <person name="Brown S.J."/>
            <person name="Bucher G."/>
            <person name="Butts T."/>
            <person name="Chaumot A."/>
            <person name="Denell R.E."/>
            <person name="Ferrier D.E."/>
            <person name="Friedrich M."/>
            <person name="Gordon C.M."/>
            <person name="Jindra M."/>
            <person name="Klingler M."/>
            <person name="Lan Q."/>
            <person name="Lattorff H.M."/>
            <person name="Laudet V."/>
            <person name="von Levetsow C."/>
            <person name="Liu Z."/>
            <person name="Lutz R."/>
            <person name="Lynch J.A."/>
            <person name="da Fonseca R.N."/>
            <person name="Posnien N."/>
            <person name="Reuter R."/>
            <person name="Roth S."/>
            <person name="Savard J."/>
            <person name="Schinko J.B."/>
            <person name="Schmitt C."/>
            <person name="Schoppmeier M."/>
            <person name="Schroder R."/>
            <person name="Shippy T.D."/>
            <person name="Simonnet F."/>
            <person name="Marques-Souza H."/>
            <person name="Tautz D."/>
            <person name="Tomoyasu Y."/>
            <person name="Trauner J."/>
            <person name="Van der Zee M."/>
            <person name="Vervoort M."/>
            <person name="Wittkopp N."/>
            <person name="Wimmer E.A."/>
            <person name="Yang X."/>
            <person name="Jones A.K."/>
            <person name="Sattelle D.B."/>
            <person name="Ebert P.R."/>
            <person name="Nelson D."/>
            <person name="Scott J.G."/>
            <person name="Beeman R.W."/>
            <person name="Muthukrishnan S."/>
            <person name="Kramer K.J."/>
            <person name="Arakane Y."/>
            <person name="Beeman R.W."/>
            <person name="Zhu Q."/>
            <person name="Hogenkamp D."/>
            <person name="Dixit R."/>
            <person name="Oppert B."/>
            <person name="Jiang H."/>
            <person name="Zou Z."/>
            <person name="Marshall J."/>
            <person name="Elpidina E."/>
            <person name="Vinokurov K."/>
            <person name="Oppert C."/>
            <person name="Zou Z."/>
            <person name="Evans J."/>
            <person name="Lu Z."/>
            <person name="Zhao P."/>
            <person name="Sumathipala N."/>
            <person name="Altincicek B."/>
            <person name="Vilcinskas A."/>
            <person name="Williams M."/>
            <person name="Hultmark D."/>
            <person name="Hetru C."/>
            <person name="Jiang H."/>
            <person name="Grimmelikhuijzen C.J."/>
            <person name="Hauser F."/>
            <person name="Cazzamali G."/>
            <person name="Williamson M."/>
            <person name="Park Y."/>
            <person name="Li B."/>
            <person name="Tanaka Y."/>
            <person name="Predel R."/>
            <person name="Neupert S."/>
            <person name="Schachtner J."/>
            <person name="Verleyen P."/>
            <person name="Raible F."/>
            <person name="Bork P."/>
            <person name="Friedrich M."/>
            <person name="Walden K.K."/>
            <person name="Robertson H.M."/>
            <person name="Angeli S."/>
            <person name="Foret S."/>
            <person name="Bucher G."/>
            <person name="Schuetz S."/>
            <person name="Maleszka R."/>
            <person name="Wimmer E.A."/>
            <person name="Beeman R.W."/>
            <person name="Lorenzen M."/>
            <person name="Tomoyasu Y."/>
            <person name="Miller S.C."/>
            <person name="Grossmann D."/>
            <person name="Bucher G."/>
        </authorList>
    </citation>
    <scope>NUCLEOTIDE SEQUENCE [LARGE SCALE GENOMIC DNA]</scope>
    <source>
        <strain evidence="1 2">Georgia GA2</strain>
    </source>
</reference>
<accession>D6WEQ2</accession>
<gene>
    <name evidence="1" type="primary">GLEAN_03784</name>
    <name evidence="1" type="ORF">TcasGA2_TC003784</name>
</gene>
<dbReference type="HOGENOM" id="CLU_2416153_0_0_1"/>
<organism evidence="1 2">
    <name type="scientific">Tribolium castaneum</name>
    <name type="common">Red flour beetle</name>
    <dbReference type="NCBI Taxonomy" id="7070"/>
    <lineage>
        <taxon>Eukaryota</taxon>
        <taxon>Metazoa</taxon>
        <taxon>Ecdysozoa</taxon>
        <taxon>Arthropoda</taxon>
        <taxon>Hexapoda</taxon>
        <taxon>Insecta</taxon>
        <taxon>Pterygota</taxon>
        <taxon>Neoptera</taxon>
        <taxon>Endopterygota</taxon>
        <taxon>Coleoptera</taxon>
        <taxon>Polyphaga</taxon>
        <taxon>Cucujiformia</taxon>
        <taxon>Tenebrionidae</taxon>
        <taxon>Tenebrionidae incertae sedis</taxon>
        <taxon>Tribolium</taxon>
    </lineage>
</organism>
<keyword evidence="2" id="KW-1185">Reference proteome</keyword>
<dbReference type="AlphaFoldDB" id="D6WEQ2"/>
<dbReference type="Proteomes" id="UP000007266">
    <property type="component" value="Linkage group 3"/>
</dbReference>
<evidence type="ECO:0000313" key="1">
    <source>
        <dbReference type="EMBL" id="EFA00880.1"/>
    </source>
</evidence>
<dbReference type="InParanoid" id="D6WEQ2"/>
<protein>
    <submittedName>
        <fullName evidence="1">Uncharacterized protein</fullName>
    </submittedName>
</protein>
<proteinExistence type="predicted"/>
<reference evidence="1 2" key="2">
    <citation type="journal article" date="2010" name="Nucleic Acids Res.">
        <title>BeetleBase in 2010: revisions to provide comprehensive genomic information for Tribolium castaneum.</title>
        <authorList>
            <person name="Kim H.S."/>
            <person name="Murphy T."/>
            <person name="Xia J."/>
            <person name="Caragea D."/>
            <person name="Park Y."/>
            <person name="Beeman R.W."/>
            <person name="Lorenzen M.D."/>
            <person name="Butcher S."/>
            <person name="Manak J.R."/>
            <person name="Brown S.J."/>
        </authorList>
    </citation>
    <scope>GENOME REANNOTATION</scope>
    <source>
        <strain evidence="1 2">Georgia GA2</strain>
    </source>
</reference>
<name>D6WEQ2_TRICA</name>
<dbReference type="EMBL" id="KQ971326">
    <property type="protein sequence ID" value="EFA00880.1"/>
    <property type="molecule type" value="Genomic_DNA"/>
</dbReference>